<proteinExistence type="predicted"/>
<evidence type="ECO:0000256" key="1">
    <source>
        <dbReference type="SAM" id="MobiDB-lite"/>
    </source>
</evidence>
<evidence type="ECO:0000313" key="2">
    <source>
        <dbReference type="EMBL" id="ESA14520.1"/>
    </source>
</evidence>
<protein>
    <submittedName>
        <fullName evidence="2">Uncharacterized protein</fullName>
    </submittedName>
</protein>
<organism evidence="2">
    <name type="scientific">Rhizophagus irregularis (strain DAOM 181602 / DAOM 197198 / MUCL 43194)</name>
    <name type="common">Arbuscular mycorrhizal fungus</name>
    <name type="synonym">Glomus intraradices</name>
    <dbReference type="NCBI Taxonomy" id="747089"/>
    <lineage>
        <taxon>Eukaryota</taxon>
        <taxon>Fungi</taxon>
        <taxon>Fungi incertae sedis</taxon>
        <taxon>Mucoromycota</taxon>
        <taxon>Glomeromycotina</taxon>
        <taxon>Glomeromycetes</taxon>
        <taxon>Glomerales</taxon>
        <taxon>Glomeraceae</taxon>
        <taxon>Rhizophagus</taxon>
    </lineage>
</organism>
<dbReference type="EMBL" id="KI282835">
    <property type="protein sequence ID" value="ESA14520.1"/>
    <property type="molecule type" value="Genomic_DNA"/>
</dbReference>
<sequence>MDEKYEDFLLLVNKKSFRGALSSSAMYELCPAFIKRLLKSNAFGSYAFKANWPSSSQAGSSSLEEVLTNEVTTS</sequence>
<reference evidence="2" key="1">
    <citation type="submission" date="2013-07" db="EMBL/GenBank/DDBJ databases">
        <title>The genome of an arbuscular mycorrhizal fungus provides insights into the evolution of the oldest plant symbiosis.</title>
        <authorList>
            <consortium name="DOE Joint Genome Institute"/>
            <person name="Tisserant E."/>
            <person name="Malbreil M."/>
            <person name="Kuo A."/>
            <person name="Kohler A."/>
            <person name="Symeonidi A."/>
            <person name="Balestrini R."/>
            <person name="Charron P."/>
            <person name="Duensing N."/>
            <person name="Frei-dit-Frey N."/>
            <person name="Gianinazzi-Pearson V."/>
            <person name="Gilbert B."/>
            <person name="Handa Y."/>
            <person name="Hijri M."/>
            <person name="Kaul R."/>
            <person name="Kawaguchi M."/>
            <person name="Krajinski F."/>
            <person name="Lammers P."/>
            <person name="Lapierre D."/>
            <person name="Masclaux F.G."/>
            <person name="Murat C."/>
            <person name="Morin E."/>
            <person name="Ndikumana S."/>
            <person name="Pagni M."/>
            <person name="Petitpierre D."/>
            <person name="Requena N."/>
            <person name="Rosikiewicz P."/>
            <person name="Riley R."/>
            <person name="Saito K."/>
            <person name="San Clemente H."/>
            <person name="Shapiro H."/>
            <person name="van Tuinen D."/>
            <person name="Becard G."/>
            <person name="Bonfante P."/>
            <person name="Paszkowski U."/>
            <person name="Shachar-Hill Y."/>
            <person name="Young J.P."/>
            <person name="Sanders I.R."/>
            <person name="Henrissat B."/>
            <person name="Rensing S.A."/>
            <person name="Grigoriev I.V."/>
            <person name="Corradi N."/>
            <person name="Roux C."/>
            <person name="Martin F."/>
        </authorList>
    </citation>
    <scope>NUCLEOTIDE SEQUENCE</scope>
    <source>
        <strain evidence="2">DAOM 197198</strain>
    </source>
</reference>
<dbReference type="HOGENOM" id="CLU_2689053_0_0_1"/>
<dbReference type="AlphaFoldDB" id="U9U2G6"/>
<name>U9U2G6_RHIID</name>
<gene>
    <name evidence="2" type="ORF">GLOINDRAFT_24874</name>
</gene>
<feature type="region of interest" description="Disordered" evidence="1">
    <location>
        <begin position="54"/>
        <end position="74"/>
    </location>
</feature>
<accession>U9U2G6</accession>